<sequence length="328" mass="35991">MAAVGSPFNGMLFRMDFGQSSDSFYQSASLQSPMDNPFLSANMNNDNPVNPAPMGSSVNFDNTYYNKYSLCNSSPSLIGGGLTPFMRNALLSANSESGVGYFASCSGFSHSTRNKHKREEDITECPLKKRRISEHAKVSVFPEPTACHSSADILKGEISRSCWDSNCKAEITAAIQYSESDVLSEMHLAQSEEMEEASSEFFSPACGNDHRLSSANEELETDKKADCLPSLILSDVLKEGLKRGFEESLTKKIVDSISVLASSMTRTMRSREQRFSTPIHLRQKSGFWRPMTNVYSSIFAGLVGLLGLKHSLDMWACSGEVSLVGESI</sequence>
<dbReference type="GeneID" id="108707184"/>
<dbReference type="PANTHER" id="PTHR36128">
    <property type="entry name" value="COILED-COIL DOMAIN-CONTAINING PROTEIN 117"/>
    <property type="match status" value="1"/>
</dbReference>
<evidence type="ECO:0000313" key="1">
    <source>
        <dbReference type="Proteomes" id="UP000186698"/>
    </source>
</evidence>
<dbReference type="RefSeq" id="XP_041436341.1">
    <property type="nucleotide sequence ID" value="XM_041580407.1"/>
</dbReference>
<dbReference type="InterPro" id="IPR031630">
    <property type="entry name" value="CCDC117"/>
</dbReference>
<evidence type="ECO:0000313" key="2">
    <source>
        <dbReference type="RefSeq" id="XP_041436341.1"/>
    </source>
</evidence>
<dbReference type="Pfam" id="PF15810">
    <property type="entry name" value="CCDC117"/>
    <property type="match status" value="1"/>
</dbReference>
<dbReference type="PANTHER" id="PTHR36128:SF1">
    <property type="entry name" value="COILED-COIL DOMAIN-CONTAINING PROTEIN 117"/>
    <property type="match status" value="1"/>
</dbReference>
<gene>
    <name evidence="2" type="primary">LOC108707184</name>
</gene>
<dbReference type="AlphaFoldDB" id="A0A8J1M4X2"/>
<name>A0A8J1M4X2_XENLA</name>
<organism evidence="1 2">
    <name type="scientific">Xenopus laevis</name>
    <name type="common">African clawed frog</name>
    <dbReference type="NCBI Taxonomy" id="8355"/>
    <lineage>
        <taxon>Eukaryota</taxon>
        <taxon>Metazoa</taxon>
        <taxon>Chordata</taxon>
        <taxon>Craniata</taxon>
        <taxon>Vertebrata</taxon>
        <taxon>Euteleostomi</taxon>
        <taxon>Amphibia</taxon>
        <taxon>Batrachia</taxon>
        <taxon>Anura</taxon>
        <taxon>Pipoidea</taxon>
        <taxon>Pipidae</taxon>
        <taxon>Xenopodinae</taxon>
        <taxon>Xenopus</taxon>
        <taxon>Xenopus</taxon>
    </lineage>
</organism>
<proteinExistence type="predicted"/>
<keyword evidence="1" id="KW-1185">Reference proteome</keyword>
<protein>
    <submittedName>
        <fullName evidence="2">Uncharacterized protein LOC108707184 isoform X2</fullName>
    </submittedName>
</protein>
<reference evidence="2" key="1">
    <citation type="submission" date="2025-08" db="UniProtKB">
        <authorList>
            <consortium name="RefSeq"/>
        </authorList>
    </citation>
    <scope>IDENTIFICATION</scope>
    <source>
        <strain evidence="2">J_2021</strain>
        <tissue evidence="2">Erythrocytes</tissue>
    </source>
</reference>
<accession>A0A8J1M4X2</accession>
<dbReference type="Proteomes" id="UP000186698">
    <property type="component" value="Chromosome 1S"/>
</dbReference>